<keyword evidence="1" id="KW-0472">Membrane</keyword>
<gene>
    <name evidence="2" type="ORF">DXC80_04095</name>
</gene>
<keyword evidence="1" id="KW-1133">Transmembrane helix</keyword>
<organism evidence="2 3">
    <name type="scientific">Bacteroides uniformis</name>
    <dbReference type="NCBI Taxonomy" id="820"/>
    <lineage>
        <taxon>Bacteria</taxon>
        <taxon>Pseudomonadati</taxon>
        <taxon>Bacteroidota</taxon>
        <taxon>Bacteroidia</taxon>
        <taxon>Bacteroidales</taxon>
        <taxon>Bacteroidaceae</taxon>
        <taxon>Bacteroides</taxon>
    </lineage>
</organism>
<feature type="transmembrane region" description="Helical" evidence="1">
    <location>
        <begin position="47"/>
        <end position="68"/>
    </location>
</feature>
<keyword evidence="1" id="KW-0812">Transmembrane</keyword>
<evidence type="ECO:0000313" key="2">
    <source>
        <dbReference type="EMBL" id="RGL16356.1"/>
    </source>
</evidence>
<reference evidence="2 3" key="1">
    <citation type="submission" date="2018-08" db="EMBL/GenBank/DDBJ databases">
        <title>A genome reference for cultivated species of the human gut microbiota.</title>
        <authorList>
            <person name="Zou Y."/>
            <person name="Xue W."/>
            <person name="Luo G."/>
        </authorList>
    </citation>
    <scope>NUCLEOTIDE SEQUENCE [LARGE SCALE GENOMIC DNA]</scope>
    <source>
        <strain evidence="2 3">TF08-13</strain>
    </source>
</reference>
<dbReference type="EMBL" id="QSRK01000004">
    <property type="protein sequence ID" value="RGL16356.1"/>
    <property type="molecule type" value="Genomic_DNA"/>
</dbReference>
<accession>A0A3E4R7V7</accession>
<protein>
    <submittedName>
        <fullName evidence="2">Uncharacterized protein</fullName>
    </submittedName>
</protein>
<evidence type="ECO:0000313" key="3">
    <source>
        <dbReference type="Proteomes" id="UP000260795"/>
    </source>
</evidence>
<evidence type="ECO:0000256" key="1">
    <source>
        <dbReference type="SAM" id="Phobius"/>
    </source>
</evidence>
<comment type="caution">
    <text evidence="2">The sequence shown here is derived from an EMBL/GenBank/DDBJ whole genome shotgun (WGS) entry which is preliminary data.</text>
</comment>
<dbReference type="RefSeq" id="WP_117680745.1">
    <property type="nucleotide sequence ID" value="NZ_JADNCX010000028.1"/>
</dbReference>
<dbReference type="Proteomes" id="UP000260795">
    <property type="component" value="Unassembled WGS sequence"/>
</dbReference>
<name>A0A3E4R7V7_BACUN</name>
<dbReference type="AlphaFoldDB" id="A0A3E4R7V7"/>
<feature type="transmembrane region" description="Helical" evidence="1">
    <location>
        <begin position="21"/>
        <end position="41"/>
    </location>
</feature>
<sequence length="148" mass="17392">MEMKLKHLEFIQGIITRMANNSFMLKGWAVTLVAGIFALSSKDSDQLYSIISIIPVIAFWGLDSYYLLQERLYRSLYNKVKDIEENSIDFSLKTSYDKFPFKENRYSRCLFSKTELWFYLPLFLVCLTVIIFVNIDNIQICIKNIINS</sequence>
<feature type="transmembrane region" description="Helical" evidence="1">
    <location>
        <begin position="116"/>
        <end position="135"/>
    </location>
</feature>
<proteinExistence type="predicted"/>